<keyword evidence="2" id="KW-0732">Signal</keyword>
<dbReference type="Pfam" id="PF12293">
    <property type="entry name" value="T4BSS_DotH_IcmK"/>
    <property type="match status" value="1"/>
</dbReference>
<evidence type="ECO:0000313" key="3">
    <source>
        <dbReference type="EMBL" id="PZP57318.1"/>
    </source>
</evidence>
<reference evidence="3 4" key="1">
    <citation type="submission" date="2017-08" db="EMBL/GenBank/DDBJ databases">
        <title>Infants hospitalized years apart are colonized by the same room-sourced microbial strains.</title>
        <authorList>
            <person name="Brooks B."/>
            <person name="Olm M.R."/>
            <person name="Firek B.A."/>
            <person name="Baker R."/>
            <person name="Thomas B.C."/>
            <person name="Morowitz M.J."/>
            <person name="Banfield J.F."/>
        </authorList>
    </citation>
    <scope>NUCLEOTIDE SEQUENCE [LARGE SCALE GENOMIC DNA]</scope>
    <source>
        <strain evidence="3">S2_006_000_R2_64</strain>
    </source>
</reference>
<evidence type="ECO:0000313" key="4">
    <source>
        <dbReference type="Proteomes" id="UP000249739"/>
    </source>
</evidence>
<dbReference type="EMBL" id="QFOT01000003">
    <property type="protein sequence ID" value="PZP57318.1"/>
    <property type="molecule type" value="Genomic_DNA"/>
</dbReference>
<dbReference type="AlphaFoldDB" id="A0A2W5FQN7"/>
<dbReference type="InterPro" id="IPR022073">
    <property type="entry name" value="T4BSS_DotH_IcmK"/>
</dbReference>
<gene>
    <name evidence="3" type="ORF">DI586_00620</name>
</gene>
<name>A0A2W5FQN7_9BACT</name>
<feature type="compositionally biased region" description="Low complexity" evidence="1">
    <location>
        <begin position="130"/>
        <end position="139"/>
    </location>
</feature>
<dbReference type="Proteomes" id="UP000249739">
    <property type="component" value="Unassembled WGS sequence"/>
</dbReference>
<feature type="compositionally biased region" description="Low complexity" evidence="1">
    <location>
        <begin position="58"/>
        <end position="69"/>
    </location>
</feature>
<feature type="signal peptide" evidence="2">
    <location>
        <begin position="1"/>
        <end position="26"/>
    </location>
</feature>
<feature type="chain" id="PRO_5016152797" evidence="2">
    <location>
        <begin position="27"/>
        <end position="415"/>
    </location>
</feature>
<evidence type="ECO:0000256" key="2">
    <source>
        <dbReference type="SAM" id="SignalP"/>
    </source>
</evidence>
<comment type="caution">
    <text evidence="3">The sequence shown here is derived from an EMBL/GenBank/DDBJ whole genome shotgun (WGS) entry which is preliminary data.</text>
</comment>
<accession>A0A2W5FQN7</accession>
<feature type="region of interest" description="Disordered" evidence="1">
    <location>
        <begin position="117"/>
        <end position="140"/>
    </location>
</feature>
<sequence>MIETGKNLNRLLLTGITAFLTTTAIANSPGLAAGQPALSPSATTETPAAATLQDPADAAAALDQQSSLQGTGDVELSQPTEEATAPASTSQPAQAAAANADNSLSSSAILERLTGNQDAQEVTAPPLQAPPGLDLPLSDLPEEKTDAQKEAEIRQQAFGAASSGLMPMKTDEIRKLLEMYDETQQAVQTPIYPNPKPESTFQTISLDPGTAPVELKTAIGHVTTLSIVDASGQPWPIQDISWAGNFEVLQPETGSNMLRITPMADFAFGNVSMRLVGLNPPVIFTMRTDRKGVQVRADVQIPELGPNGVAAPIQRQVTTTAGDQSLSTILEGVPPASASKLRIEGIDGRTTAYEAGGVTYVRTPYTLLSPAWDSSVRSADGTNVYAMKFTPVLLLSDKGKMVRAQLKKADISDEQ</sequence>
<protein>
    <submittedName>
        <fullName evidence="3">Type IV secretion protein DotH</fullName>
    </submittedName>
</protein>
<organism evidence="3 4">
    <name type="scientific">Micavibrio aeruginosavorus</name>
    <dbReference type="NCBI Taxonomy" id="349221"/>
    <lineage>
        <taxon>Bacteria</taxon>
        <taxon>Pseudomonadati</taxon>
        <taxon>Bdellovibrionota</taxon>
        <taxon>Bdellovibrionia</taxon>
        <taxon>Bdellovibrionales</taxon>
        <taxon>Pseudobdellovibrionaceae</taxon>
        <taxon>Micavibrio</taxon>
    </lineage>
</organism>
<evidence type="ECO:0000256" key="1">
    <source>
        <dbReference type="SAM" id="MobiDB-lite"/>
    </source>
</evidence>
<feature type="region of interest" description="Disordered" evidence="1">
    <location>
        <begin position="58"/>
        <end position="102"/>
    </location>
</feature>
<feature type="compositionally biased region" description="Low complexity" evidence="1">
    <location>
        <begin position="83"/>
        <end position="102"/>
    </location>
</feature>
<proteinExistence type="predicted"/>